<protein>
    <recommendedName>
        <fullName evidence="4">Glycosyltransferase RgtA/B/C/D-like domain-containing protein</fullName>
    </recommendedName>
</protein>
<keyword evidence="1" id="KW-1133">Transmembrane helix</keyword>
<feature type="transmembrane region" description="Helical" evidence="1">
    <location>
        <begin position="256"/>
        <end position="282"/>
    </location>
</feature>
<feature type="transmembrane region" description="Helical" evidence="1">
    <location>
        <begin position="390"/>
        <end position="408"/>
    </location>
</feature>
<feature type="transmembrane region" description="Helical" evidence="1">
    <location>
        <begin position="445"/>
        <end position="465"/>
    </location>
</feature>
<feature type="transmembrane region" description="Helical" evidence="1">
    <location>
        <begin position="204"/>
        <end position="220"/>
    </location>
</feature>
<dbReference type="AlphaFoldDB" id="A0A2M8KMD0"/>
<feature type="transmembrane region" description="Helical" evidence="1">
    <location>
        <begin position="36"/>
        <end position="56"/>
    </location>
</feature>
<evidence type="ECO:0000313" key="3">
    <source>
        <dbReference type="Proteomes" id="UP000231434"/>
    </source>
</evidence>
<feature type="transmembrane region" description="Helical" evidence="1">
    <location>
        <begin position="232"/>
        <end position="249"/>
    </location>
</feature>
<evidence type="ECO:0008006" key="4">
    <source>
        <dbReference type="Google" id="ProtNLM"/>
    </source>
</evidence>
<feature type="transmembrane region" description="Helical" evidence="1">
    <location>
        <begin position="6"/>
        <end position="24"/>
    </location>
</feature>
<proteinExistence type="predicted"/>
<comment type="caution">
    <text evidence="2">The sequence shown here is derived from an EMBL/GenBank/DDBJ whole genome shotgun (WGS) entry which is preliminary data.</text>
</comment>
<reference evidence="3" key="1">
    <citation type="submission" date="2017-09" db="EMBL/GenBank/DDBJ databases">
        <title>Depth-based differentiation of microbial function through sediment-hosted aquifers and enrichment of novel symbionts in the deep terrestrial subsurface.</title>
        <authorList>
            <person name="Probst A.J."/>
            <person name="Ladd B."/>
            <person name="Jarett J.K."/>
            <person name="Geller-Mcgrath D.E."/>
            <person name="Sieber C.M.K."/>
            <person name="Emerson J.B."/>
            <person name="Anantharaman K."/>
            <person name="Thomas B.C."/>
            <person name="Malmstrom R."/>
            <person name="Stieglmeier M."/>
            <person name="Klingl A."/>
            <person name="Woyke T."/>
            <person name="Ryan C.M."/>
            <person name="Banfield J.F."/>
        </authorList>
    </citation>
    <scope>NUCLEOTIDE SEQUENCE [LARGE SCALE GENOMIC DNA]</scope>
</reference>
<sequence>MYFLGWLAFFQMSFLPGFLLISILKIRVRSIIEKIIFIFSLSLIINFILVFLLTLTKLYQPVYCYVIFISELIIFLIVVKNQPLTVDIFLPKKSSFLYNLGAIVVEIVIFRFFLLFIQNLSLNSVFLTGDAIDSWNQWAIQWARNQIPKLTYHYPQLIPANWSLTYVFMQTTRVELFAKLLMPLFVLGILLIFLDLYLQTKKTHFLFSLIITGGLFHYYFDSSFLRDGYVDIAFAFFALLPFYAFQLYQKYKQIEYLFLIIIFSLGSILTKQLGALVILTVVPILWQPKRLTLAGNKRPRDYYFWLLIIGLLVIVILGWYLLKLPEIKTAINIFQLYRTAIMGKLTDLSIQSRLAQSIKLLTPNIKGIIIVTVTVLLSLLSLVKKTPAQIFFFIILPFFLFWSFFLNYDQRNLAVIFPYLGYTSAAGLEKILVTKYTIRNKKARLSLSIPIIIFIIFIAIASFFVNNNYLLQQQTEGKKQIGIPELNSRLYEYYYKNGFSGKIATSYYRLCNLPEIGKYCLYSQRLSSVKIKQPGVEYLLYPKELLQPVKEERKIIFSFRGWVFSR</sequence>
<accession>A0A2M8KMD0</accession>
<dbReference type="Proteomes" id="UP000231434">
    <property type="component" value="Unassembled WGS sequence"/>
</dbReference>
<feature type="transmembrane region" description="Helical" evidence="1">
    <location>
        <begin position="176"/>
        <end position="197"/>
    </location>
</feature>
<keyword evidence="1" id="KW-0812">Transmembrane</keyword>
<feature type="transmembrane region" description="Helical" evidence="1">
    <location>
        <begin position="62"/>
        <end position="79"/>
    </location>
</feature>
<evidence type="ECO:0000256" key="1">
    <source>
        <dbReference type="SAM" id="Phobius"/>
    </source>
</evidence>
<evidence type="ECO:0000313" key="2">
    <source>
        <dbReference type="EMBL" id="PJE61083.1"/>
    </source>
</evidence>
<feature type="transmembrane region" description="Helical" evidence="1">
    <location>
        <begin position="100"/>
        <end position="117"/>
    </location>
</feature>
<keyword evidence="1" id="KW-0472">Membrane</keyword>
<name>A0A2M8KMD0_9BACT</name>
<feature type="transmembrane region" description="Helical" evidence="1">
    <location>
        <begin position="414"/>
        <end position="433"/>
    </location>
</feature>
<dbReference type="EMBL" id="PFEB01000008">
    <property type="protein sequence ID" value="PJE61083.1"/>
    <property type="molecule type" value="Genomic_DNA"/>
</dbReference>
<organism evidence="2 3">
    <name type="scientific">Candidatus Roizmanbacteria bacterium CG10_big_fil_rev_8_21_14_0_10_36_26</name>
    <dbReference type="NCBI Taxonomy" id="1974851"/>
    <lineage>
        <taxon>Bacteria</taxon>
        <taxon>Candidatus Roizmaniibacteriota</taxon>
    </lineage>
</organism>
<feature type="transmembrane region" description="Helical" evidence="1">
    <location>
        <begin position="302"/>
        <end position="322"/>
    </location>
</feature>
<feature type="transmembrane region" description="Helical" evidence="1">
    <location>
        <begin position="365"/>
        <end position="383"/>
    </location>
</feature>
<gene>
    <name evidence="2" type="ORF">COU86_00855</name>
</gene>